<feature type="transmembrane region" description="Helical" evidence="5">
    <location>
        <begin position="71"/>
        <end position="98"/>
    </location>
</feature>
<dbReference type="RefSeq" id="WP_121923138.1">
    <property type="nucleotide sequence ID" value="NZ_REFO01000012.1"/>
</dbReference>
<comment type="subcellular location">
    <subcellularLocation>
        <location evidence="1">Membrane</location>
        <topology evidence="1">Multi-pass membrane protein</topology>
    </subcellularLocation>
</comment>
<keyword evidence="8" id="KW-1185">Reference proteome</keyword>
<evidence type="ECO:0000256" key="2">
    <source>
        <dbReference type="ARBA" id="ARBA00022692"/>
    </source>
</evidence>
<dbReference type="InterPro" id="IPR004481">
    <property type="entry name" value="K/Na/Ca-exchanger"/>
</dbReference>
<dbReference type="Proteomes" id="UP000280842">
    <property type="component" value="Unassembled WGS sequence"/>
</dbReference>
<gene>
    <name evidence="7" type="ORF">CLV39_1008</name>
</gene>
<sequence>MILDIVLFVLGLIFILIAGELFTNGIEAIGDKLNLSKNFTGSVLAAVGTALPETILPIIAVLFFAETGHEIGVGAILGAPFMLSTLAFPLVGLTIITASLMKKRNFSINIEENGIRRDLAFFLFAYTVALFIVPFENYPVKIITAVFLLSLYIFYVYLTLKSDSEGMEEVEHLYFAPKSENPSLFIMIFQTVFALVLMIGGAHIFVEGIKEISLKFGFSPLLFSLLVAPIATELPEKINSVLWTWRGKDTLAIGNISGAMVFQSTIPVSFGILFTQWNIEGLALISGIFAVVAASFVMVLSFASKKLIPIGLSIGIIFYLVYLYMVLTQNGIMN</sequence>
<dbReference type="GO" id="GO:0008273">
    <property type="term" value="F:calcium, potassium:sodium antiporter activity"/>
    <property type="evidence" value="ECO:0007669"/>
    <property type="project" value="TreeGrafter"/>
</dbReference>
<feature type="transmembrane region" description="Helical" evidence="5">
    <location>
        <begin position="212"/>
        <end position="231"/>
    </location>
</feature>
<keyword evidence="2 5" id="KW-0812">Transmembrane</keyword>
<feature type="domain" description="Sodium/calcium exchanger membrane region" evidence="6">
    <location>
        <begin position="190"/>
        <end position="327"/>
    </location>
</feature>
<evidence type="ECO:0000256" key="1">
    <source>
        <dbReference type="ARBA" id="ARBA00004141"/>
    </source>
</evidence>
<evidence type="ECO:0000259" key="6">
    <source>
        <dbReference type="Pfam" id="PF01699"/>
    </source>
</evidence>
<feature type="transmembrane region" description="Helical" evidence="5">
    <location>
        <begin position="142"/>
        <end position="160"/>
    </location>
</feature>
<dbReference type="Pfam" id="PF01699">
    <property type="entry name" value="Na_Ca_ex"/>
    <property type="match status" value="2"/>
</dbReference>
<dbReference type="Gene3D" id="1.20.1420.30">
    <property type="entry name" value="NCX, central ion-binding region"/>
    <property type="match status" value="1"/>
</dbReference>
<dbReference type="InterPro" id="IPR004837">
    <property type="entry name" value="NaCa_Exmemb"/>
</dbReference>
<evidence type="ECO:0000313" key="8">
    <source>
        <dbReference type="Proteomes" id="UP000280842"/>
    </source>
</evidence>
<dbReference type="AlphaFoldDB" id="A0A3M0BG38"/>
<protein>
    <submittedName>
        <fullName evidence="7">Cation:H+ antiporter</fullName>
    </submittedName>
</protein>
<evidence type="ECO:0000256" key="5">
    <source>
        <dbReference type="SAM" id="Phobius"/>
    </source>
</evidence>
<feature type="domain" description="Sodium/calcium exchanger membrane region" evidence="6">
    <location>
        <begin position="5"/>
        <end position="160"/>
    </location>
</feature>
<dbReference type="GO" id="GO:0006874">
    <property type="term" value="P:intracellular calcium ion homeostasis"/>
    <property type="evidence" value="ECO:0007669"/>
    <property type="project" value="TreeGrafter"/>
</dbReference>
<evidence type="ECO:0000256" key="3">
    <source>
        <dbReference type="ARBA" id="ARBA00022989"/>
    </source>
</evidence>
<proteinExistence type="predicted"/>
<dbReference type="GO" id="GO:0005886">
    <property type="term" value="C:plasma membrane"/>
    <property type="evidence" value="ECO:0007669"/>
    <property type="project" value="TreeGrafter"/>
</dbReference>
<accession>A0A3M0BG38</accession>
<feature type="transmembrane region" description="Helical" evidence="5">
    <location>
        <begin position="6"/>
        <end position="23"/>
    </location>
</feature>
<feature type="transmembrane region" description="Helical" evidence="5">
    <location>
        <begin position="307"/>
        <end position="327"/>
    </location>
</feature>
<dbReference type="OrthoDB" id="9786081at2"/>
<feature type="transmembrane region" description="Helical" evidence="5">
    <location>
        <begin position="43"/>
        <end position="65"/>
    </location>
</feature>
<feature type="transmembrane region" description="Helical" evidence="5">
    <location>
        <begin position="184"/>
        <end position="206"/>
    </location>
</feature>
<dbReference type="PANTHER" id="PTHR10846">
    <property type="entry name" value="SODIUM/POTASSIUM/CALCIUM EXCHANGER"/>
    <property type="match status" value="1"/>
</dbReference>
<evidence type="ECO:0000313" key="7">
    <source>
        <dbReference type="EMBL" id="RMA95997.1"/>
    </source>
</evidence>
<dbReference type="PANTHER" id="PTHR10846:SF8">
    <property type="entry name" value="INNER MEMBRANE PROTEIN YRBG"/>
    <property type="match status" value="1"/>
</dbReference>
<comment type="caution">
    <text evidence="7">The sequence shown here is derived from an EMBL/GenBank/DDBJ whole genome shotgun (WGS) entry which is preliminary data.</text>
</comment>
<dbReference type="GO" id="GO:0005262">
    <property type="term" value="F:calcium channel activity"/>
    <property type="evidence" value="ECO:0007669"/>
    <property type="project" value="TreeGrafter"/>
</dbReference>
<feature type="transmembrane region" description="Helical" evidence="5">
    <location>
        <begin position="119"/>
        <end position="136"/>
    </location>
</feature>
<feature type="transmembrane region" description="Helical" evidence="5">
    <location>
        <begin position="252"/>
        <end position="275"/>
    </location>
</feature>
<evidence type="ECO:0000256" key="4">
    <source>
        <dbReference type="ARBA" id="ARBA00023136"/>
    </source>
</evidence>
<keyword evidence="4 5" id="KW-0472">Membrane</keyword>
<dbReference type="EMBL" id="REFO01000012">
    <property type="protein sequence ID" value="RMA95997.1"/>
    <property type="molecule type" value="Genomic_DNA"/>
</dbReference>
<organism evidence="7 8">
    <name type="scientific">Hydrogenothermus marinus</name>
    <dbReference type="NCBI Taxonomy" id="133270"/>
    <lineage>
        <taxon>Bacteria</taxon>
        <taxon>Pseudomonadati</taxon>
        <taxon>Aquificota</taxon>
        <taxon>Aquificia</taxon>
        <taxon>Aquificales</taxon>
        <taxon>Hydrogenothermaceae</taxon>
        <taxon>Hydrogenothermus</taxon>
    </lineage>
</organism>
<keyword evidence="3 5" id="KW-1133">Transmembrane helix</keyword>
<name>A0A3M0BG38_9AQUI</name>
<feature type="transmembrane region" description="Helical" evidence="5">
    <location>
        <begin position="281"/>
        <end position="300"/>
    </location>
</feature>
<dbReference type="InterPro" id="IPR044880">
    <property type="entry name" value="NCX_ion-bd_dom_sf"/>
</dbReference>
<reference evidence="7 8" key="1">
    <citation type="submission" date="2018-10" db="EMBL/GenBank/DDBJ databases">
        <title>Genomic Encyclopedia of Archaeal and Bacterial Type Strains, Phase II (KMG-II): from individual species to whole genera.</title>
        <authorList>
            <person name="Goeker M."/>
        </authorList>
    </citation>
    <scope>NUCLEOTIDE SEQUENCE [LARGE SCALE GENOMIC DNA]</scope>
    <source>
        <strain evidence="7 8">VM1</strain>
    </source>
</reference>